<dbReference type="GO" id="GO:0008609">
    <property type="term" value="F:alkylglycerone-phosphate synthase activity"/>
    <property type="evidence" value="ECO:0007669"/>
    <property type="project" value="UniProtKB-EC"/>
</dbReference>
<evidence type="ECO:0000256" key="10">
    <source>
        <dbReference type="RuleBase" id="RU363113"/>
    </source>
</evidence>
<comment type="cofactor">
    <cofactor evidence="8 10">
        <name>FAD</name>
        <dbReference type="ChEBI" id="CHEBI:57692"/>
    </cofactor>
</comment>
<dbReference type="PANTHER" id="PTHR46568:SF1">
    <property type="entry name" value="ALKYLDIHYDROXYACETONEPHOSPHATE SYNTHASE, PEROXISOMAL"/>
    <property type="match status" value="1"/>
</dbReference>
<keyword evidence="5 8" id="KW-0274">FAD</keyword>
<reference evidence="13 14" key="2">
    <citation type="submission" date="2021-10" db="EMBL/GenBank/DDBJ databases">
        <authorList>
            <person name="Piombo E."/>
        </authorList>
    </citation>
    <scope>NUCLEOTIDE SEQUENCE [LARGE SCALE GENOMIC DNA]</scope>
</reference>
<evidence type="ECO:0000256" key="6">
    <source>
        <dbReference type="PIRSR" id="PIRSR625650-1"/>
    </source>
</evidence>
<feature type="active site" description="Proton donor/acceptor" evidence="6">
    <location>
        <position position="528"/>
    </location>
</feature>
<evidence type="ECO:0000256" key="1">
    <source>
        <dbReference type="ARBA" id="ARBA00004670"/>
    </source>
</evidence>
<dbReference type="EC" id="2.5.1.26" evidence="3 10"/>
<gene>
    <name evidence="13" type="ORF">CSOL1703_00013594</name>
</gene>
<comment type="catalytic activity">
    <reaction evidence="10">
        <text>a long chain fatty alcohol + a 1-acylglycerone 3-phosphate = a 1-O-alkylglycerone 3-phosphate + a long-chain fatty acid + H(+)</text>
        <dbReference type="Rhea" id="RHEA:36171"/>
        <dbReference type="ChEBI" id="CHEBI:15378"/>
        <dbReference type="ChEBI" id="CHEBI:17135"/>
        <dbReference type="ChEBI" id="CHEBI:57534"/>
        <dbReference type="ChEBI" id="CHEBI:57560"/>
        <dbReference type="ChEBI" id="CHEBI:73315"/>
        <dbReference type="EC" id="2.5.1.26"/>
    </reaction>
</comment>
<dbReference type="GO" id="GO:0071949">
    <property type="term" value="F:FAD binding"/>
    <property type="evidence" value="ECO:0007669"/>
    <property type="project" value="InterPro"/>
</dbReference>
<evidence type="ECO:0000256" key="5">
    <source>
        <dbReference type="ARBA" id="ARBA00022827"/>
    </source>
</evidence>
<dbReference type="SUPFAM" id="SSF55103">
    <property type="entry name" value="FAD-linked oxidases, C-terminal domain"/>
    <property type="match status" value="1"/>
</dbReference>
<feature type="region of interest" description="Disordered" evidence="11">
    <location>
        <begin position="1"/>
        <end position="44"/>
    </location>
</feature>
<dbReference type="Pfam" id="PF02913">
    <property type="entry name" value="FAD-oxidase_C"/>
    <property type="match status" value="1"/>
</dbReference>
<evidence type="ECO:0000256" key="8">
    <source>
        <dbReference type="PIRSR" id="PIRSR625650-3"/>
    </source>
</evidence>
<keyword evidence="10" id="KW-0443">Lipid metabolism</keyword>
<evidence type="ECO:0000256" key="2">
    <source>
        <dbReference type="ARBA" id="ARBA00008000"/>
    </source>
</evidence>
<dbReference type="InterPro" id="IPR016169">
    <property type="entry name" value="FAD-bd_PCMH_sub2"/>
</dbReference>
<feature type="binding site" evidence="8">
    <location>
        <begin position="318"/>
        <end position="324"/>
    </location>
    <ligand>
        <name>FAD</name>
        <dbReference type="ChEBI" id="CHEBI:57692"/>
    </ligand>
</feature>
<dbReference type="Gene3D" id="3.30.43.10">
    <property type="entry name" value="Uridine Diphospho-n-acetylenolpyruvylglucosamine Reductase, domain 2"/>
    <property type="match status" value="1"/>
</dbReference>
<keyword evidence="14" id="KW-1185">Reference proteome</keyword>
<dbReference type="PROSITE" id="PS51387">
    <property type="entry name" value="FAD_PCMH"/>
    <property type="match status" value="1"/>
</dbReference>
<dbReference type="Proteomes" id="UP000775872">
    <property type="component" value="Unassembled WGS sequence"/>
</dbReference>
<dbReference type="Gene3D" id="3.30.300.330">
    <property type="match status" value="1"/>
</dbReference>
<dbReference type="SUPFAM" id="SSF56176">
    <property type="entry name" value="FAD-binding/transporter-associated domain-like"/>
    <property type="match status" value="1"/>
</dbReference>
<dbReference type="InterPro" id="IPR006094">
    <property type="entry name" value="Oxid_FAD_bind_N"/>
</dbReference>
<dbReference type="OrthoDB" id="7786253at2759"/>
<evidence type="ECO:0000256" key="9">
    <source>
        <dbReference type="PIRSR" id="PIRSR625650-4"/>
    </source>
</evidence>
<dbReference type="AlphaFoldDB" id="A0A9N9Z272"/>
<dbReference type="EMBL" id="CABFOC020000031">
    <property type="protein sequence ID" value="CAH0047579.1"/>
    <property type="molecule type" value="Genomic_DNA"/>
</dbReference>
<dbReference type="GO" id="GO:0008610">
    <property type="term" value="P:lipid biosynthetic process"/>
    <property type="evidence" value="ECO:0007669"/>
    <property type="project" value="InterPro"/>
</dbReference>
<comment type="subcellular location">
    <subcellularLocation>
        <location evidence="10">Peroxisome</location>
    </subcellularLocation>
</comment>
<keyword evidence="10" id="KW-0808">Transferase</keyword>
<keyword evidence="10" id="KW-0576">Peroxisome</keyword>
<protein>
    <recommendedName>
        <fullName evidence="3 10">Alkylglycerone-phosphate synthase</fullName>
        <shortName evidence="10">Alkyl-DHAP synthase</shortName>
        <ecNumber evidence="3 10">2.5.1.26</ecNumber>
    </recommendedName>
</protein>
<comment type="function">
    <text evidence="10">Catalyzes the exchange of an acyl for a long-chain alkyl group and the formation of the ether bond in the biosynthesis of ether phospholipids.</text>
</comment>
<evidence type="ECO:0000313" key="13">
    <source>
        <dbReference type="EMBL" id="CAH0047579.1"/>
    </source>
</evidence>
<dbReference type="InterPro" id="IPR004113">
    <property type="entry name" value="FAD-bd_oxidored_4_C"/>
</dbReference>
<evidence type="ECO:0000256" key="3">
    <source>
        <dbReference type="ARBA" id="ARBA00012385"/>
    </source>
</evidence>
<comment type="subunit">
    <text evidence="10">Homodimer.</text>
</comment>
<feature type="binding site" evidence="8">
    <location>
        <begin position="264"/>
        <end position="267"/>
    </location>
    <ligand>
        <name>FAD</name>
        <dbReference type="ChEBI" id="CHEBI:57692"/>
    </ligand>
</feature>
<dbReference type="PANTHER" id="PTHR46568">
    <property type="entry name" value="ALKYLDIHYDROXYACETONEPHOSPHATE SYNTHASE, PEROXISOMAL"/>
    <property type="match status" value="1"/>
</dbReference>
<evidence type="ECO:0000313" key="14">
    <source>
        <dbReference type="Proteomes" id="UP000775872"/>
    </source>
</evidence>
<feature type="site" description="Important for enzyme activity" evidence="9">
    <location>
        <position position="370"/>
    </location>
</feature>
<proteinExistence type="inferred from homology"/>
<sequence>MAGSVAGESGEKLPKQDTATTRVVPKGRPVRHDGEENAHTWGFSDTQYQISKDGHLEISGTRYSTSGSKFPALLPWMENIMEMKVPREQLQPRRPTETDLPSPIRNGEFLLAIGKRLDPSQISEDALVRLRHCHGHSLEDMCQVNYGGSIYRIPDLVLYPENTEQALAIVQCARDKGVCILPFGGGTNVSQSLACSETEQRTIAAVSTKRMNRLLWVDKENNLACIEAGAVGRHIAADLASCGMTLGHEPDSVEFSTLGGWIATKASGMKKNRYGNIEDIVLDIEVATPDGLFKHVGTDVWPRQSTRMDIRHLVFGSEGAMGIITSAVVKVFPLPEVRKYGSILFPSFEAGYQFMNDLSRTGDMLPASVRLVDNTQFQFSMALKPPTTGIRVLKSRIEKAYVTRIRKFDPQQMVACTLLFEGSGRQVGTQQATVSRLLRKHGGMKAGSANGERGYDMTFAIAYIRDFAMTLGILAESFETSCAWSDAPEICRRVKKRIFEEHSAAGLPGKPFVSSRISQVYHTGVCIYFYLAIFVGDDIKGGTEKFSSLEGAARDEILLNGGSLSHHHGVGMLRRRYLPRLLSPTALGQLYRIKVAQDTDGLFPGGLSGLEHV</sequence>
<dbReference type="Pfam" id="PF01565">
    <property type="entry name" value="FAD_binding_4"/>
    <property type="match status" value="1"/>
</dbReference>
<organism evidence="13 14">
    <name type="scientific">Clonostachys solani</name>
    <dbReference type="NCBI Taxonomy" id="160281"/>
    <lineage>
        <taxon>Eukaryota</taxon>
        <taxon>Fungi</taxon>
        <taxon>Dikarya</taxon>
        <taxon>Ascomycota</taxon>
        <taxon>Pezizomycotina</taxon>
        <taxon>Sordariomycetes</taxon>
        <taxon>Hypocreomycetidae</taxon>
        <taxon>Hypocreales</taxon>
        <taxon>Bionectriaceae</taxon>
        <taxon>Clonostachys</taxon>
    </lineage>
</organism>
<keyword evidence="10" id="KW-0444">Lipid biosynthesis</keyword>
<name>A0A9N9Z272_9HYPO</name>
<comment type="similarity">
    <text evidence="2 10">Belongs to the FAD-binding oxidoreductase/transferase type 4 family.</text>
</comment>
<dbReference type="InterPro" id="IPR036318">
    <property type="entry name" value="FAD-bd_PCMH-like_sf"/>
</dbReference>
<comment type="caution">
    <text evidence="13">The sequence shown here is derived from an EMBL/GenBank/DDBJ whole genome shotgun (WGS) entry which is preliminary data.</text>
</comment>
<accession>A0A9N9Z272</accession>
<reference evidence="14" key="1">
    <citation type="submission" date="2019-06" db="EMBL/GenBank/DDBJ databases">
        <authorList>
            <person name="Broberg M."/>
        </authorList>
    </citation>
    <scope>NUCLEOTIDE SEQUENCE [LARGE SCALE GENOMIC DNA]</scope>
</reference>
<dbReference type="Gene3D" id="3.30.465.10">
    <property type="match status" value="1"/>
</dbReference>
<dbReference type="GO" id="GO:0005777">
    <property type="term" value="C:peroxisome"/>
    <property type="evidence" value="ECO:0007669"/>
    <property type="project" value="UniProtKB-SubCell"/>
</dbReference>
<dbReference type="Gene3D" id="3.30.70.3450">
    <property type="match status" value="1"/>
</dbReference>
<feature type="domain" description="FAD-binding PCMH-type" evidence="12">
    <location>
        <begin position="150"/>
        <end position="334"/>
    </location>
</feature>
<evidence type="ECO:0000256" key="11">
    <source>
        <dbReference type="SAM" id="MobiDB-lite"/>
    </source>
</evidence>
<feature type="binding site" evidence="7">
    <location>
        <position position="465"/>
    </location>
    <ligand>
        <name>substrate</name>
    </ligand>
</feature>
<feature type="binding site" evidence="8">
    <location>
        <begin position="251"/>
        <end position="257"/>
    </location>
    <ligand>
        <name>FAD</name>
        <dbReference type="ChEBI" id="CHEBI:57692"/>
    </ligand>
</feature>
<dbReference type="InterPro" id="IPR025650">
    <property type="entry name" value="Alkyl-DHAP_Synthase"/>
</dbReference>
<dbReference type="Gene3D" id="3.30.160.650">
    <property type="match status" value="1"/>
</dbReference>
<dbReference type="InterPro" id="IPR016166">
    <property type="entry name" value="FAD-bd_PCMH"/>
</dbReference>
<comment type="pathway">
    <text evidence="1 10">Glycerolipid metabolism; ether lipid biosynthesis.</text>
</comment>
<dbReference type="InterPro" id="IPR016167">
    <property type="entry name" value="FAD-bd_PCMH_sub1"/>
</dbReference>
<evidence type="ECO:0000256" key="7">
    <source>
        <dbReference type="PIRSR" id="PIRSR625650-2"/>
    </source>
</evidence>
<keyword evidence="4 10" id="KW-0285">Flavoprotein</keyword>
<evidence type="ECO:0000256" key="4">
    <source>
        <dbReference type="ARBA" id="ARBA00022630"/>
    </source>
</evidence>
<dbReference type="InterPro" id="IPR016164">
    <property type="entry name" value="FAD-linked_Oxase-like_C"/>
</dbReference>
<evidence type="ECO:0000259" key="12">
    <source>
        <dbReference type="PROSITE" id="PS51387"/>
    </source>
</evidence>